<accession>A0AAW1YDA5</accession>
<name>A0AAW1YDA5_RUBAR</name>
<evidence type="ECO:0000256" key="1">
    <source>
        <dbReference type="SAM" id="MobiDB-lite"/>
    </source>
</evidence>
<dbReference type="AlphaFoldDB" id="A0AAW1YDA5"/>
<gene>
    <name evidence="2" type="ORF">M0R45_012638</name>
</gene>
<feature type="compositionally biased region" description="Low complexity" evidence="1">
    <location>
        <begin position="1"/>
        <end position="19"/>
    </location>
</feature>
<sequence>MWQGIGDIGSSYGSSASTDYSDEMPSWGSGVASASTGEKIASSAGSETTRTDKRTGRCFRMCRAQASRQRIEVSWWKHTATLISGHDDPQLNCAEARG</sequence>
<comment type="caution">
    <text evidence="2">The sequence shown here is derived from an EMBL/GenBank/DDBJ whole genome shotgun (WGS) entry which is preliminary data.</text>
</comment>
<feature type="region of interest" description="Disordered" evidence="1">
    <location>
        <begin position="1"/>
        <end position="52"/>
    </location>
</feature>
<reference evidence="2 3" key="1">
    <citation type="journal article" date="2023" name="G3 (Bethesda)">
        <title>A chromosome-length genome assembly and annotation of blackberry (Rubus argutus, cv. 'Hillquist').</title>
        <authorList>
            <person name="Bruna T."/>
            <person name="Aryal R."/>
            <person name="Dudchenko O."/>
            <person name="Sargent D.J."/>
            <person name="Mead D."/>
            <person name="Buti M."/>
            <person name="Cavallini A."/>
            <person name="Hytonen T."/>
            <person name="Andres J."/>
            <person name="Pham M."/>
            <person name="Weisz D."/>
            <person name="Mascagni F."/>
            <person name="Usai G."/>
            <person name="Natali L."/>
            <person name="Bassil N."/>
            <person name="Fernandez G.E."/>
            <person name="Lomsadze A."/>
            <person name="Armour M."/>
            <person name="Olukolu B."/>
            <person name="Poorten T."/>
            <person name="Britton C."/>
            <person name="Davik J."/>
            <person name="Ashrafi H."/>
            <person name="Aiden E.L."/>
            <person name="Borodovsky M."/>
            <person name="Worthington M."/>
        </authorList>
    </citation>
    <scope>NUCLEOTIDE SEQUENCE [LARGE SCALE GENOMIC DNA]</scope>
    <source>
        <strain evidence="2">PI 553951</strain>
    </source>
</reference>
<proteinExistence type="predicted"/>
<protein>
    <submittedName>
        <fullName evidence="2">Uncharacterized protein</fullName>
    </submittedName>
</protein>
<evidence type="ECO:0000313" key="3">
    <source>
        <dbReference type="Proteomes" id="UP001457282"/>
    </source>
</evidence>
<dbReference type="EMBL" id="JBEDUW010000002">
    <property type="protein sequence ID" value="KAK9947206.1"/>
    <property type="molecule type" value="Genomic_DNA"/>
</dbReference>
<keyword evidence="3" id="KW-1185">Reference proteome</keyword>
<dbReference type="Proteomes" id="UP001457282">
    <property type="component" value="Unassembled WGS sequence"/>
</dbReference>
<organism evidence="2 3">
    <name type="scientific">Rubus argutus</name>
    <name type="common">Southern blackberry</name>
    <dbReference type="NCBI Taxonomy" id="59490"/>
    <lineage>
        <taxon>Eukaryota</taxon>
        <taxon>Viridiplantae</taxon>
        <taxon>Streptophyta</taxon>
        <taxon>Embryophyta</taxon>
        <taxon>Tracheophyta</taxon>
        <taxon>Spermatophyta</taxon>
        <taxon>Magnoliopsida</taxon>
        <taxon>eudicotyledons</taxon>
        <taxon>Gunneridae</taxon>
        <taxon>Pentapetalae</taxon>
        <taxon>rosids</taxon>
        <taxon>fabids</taxon>
        <taxon>Rosales</taxon>
        <taxon>Rosaceae</taxon>
        <taxon>Rosoideae</taxon>
        <taxon>Rosoideae incertae sedis</taxon>
        <taxon>Rubus</taxon>
    </lineage>
</organism>
<evidence type="ECO:0000313" key="2">
    <source>
        <dbReference type="EMBL" id="KAK9947206.1"/>
    </source>
</evidence>